<name>A0A085MZ76_9BILA</name>
<organism evidence="1">
    <name type="scientific">Trichuris suis</name>
    <name type="common">pig whipworm</name>
    <dbReference type="NCBI Taxonomy" id="68888"/>
    <lineage>
        <taxon>Eukaryota</taxon>
        <taxon>Metazoa</taxon>
        <taxon>Ecdysozoa</taxon>
        <taxon>Nematoda</taxon>
        <taxon>Enoplea</taxon>
        <taxon>Dorylaimia</taxon>
        <taxon>Trichinellida</taxon>
        <taxon>Trichuridae</taxon>
        <taxon>Trichuris</taxon>
    </lineage>
</organism>
<dbReference type="Proteomes" id="UP000030758">
    <property type="component" value="Unassembled WGS sequence"/>
</dbReference>
<evidence type="ECO:0000313" key="1">
    <source>
        <dbReference type="EMBL" id="KFD62522.1"/>
    </source>
</evidence>
<accession>A0A085MZ76</accession>
<dbReference type="AlphaFoldDB" id="A0A085MZ76"/>
<reference evidence="1" key="1">
    <citation type="journal article" date="2014" name="Nat. Genet.">
        <title>Genome and transcriptome of the porcine whipworm Trichuris suis.</title>
        <authorList>
            <person name="Jex A.R."/>
            <person name="Nejsum P."/>
            <person name="Schwarz E.M."/>
            <person name="Hu L."/>
            <person name="Young N.D."/>
            <person name="Hall R.S."/>
            <person name="Korhonen P.K."/>
            <person name="Liao S."/>
            <person name="Thamsborg S."/>
            <person name="Xia J."/>
            <person name="Xu P."/>
            <person name="Wang S."/>
            <person name="Scheerlinck J.P."/>
            <person name="Hofmann A."/>
            <person name="Sternberg P.W."/>
            <person name="Wang J."/>
            <person name="Gasser R.B."/>
        </authorList>
    </citation>
    <scope>NUCLEOTIDE SEQUENCE [LARGE SCALE GENOMIC DNA]</scope>
    <source>
        <strain evidence="1">DCEP-RM93F</strain>
    </source>
</reference>
<proteinExistence type="predicted"/>
<sequence>MEPKDVNELLQSHDMASTDEKLFLIHEQRRLFLEVEYETREDAVNTAEMTTKDLQYYIDLVDKEAQGFEKVDTNFERSFTVGKMLSNSIAC</sequence>
<dbReference type="EMBL" id="KL367593">
    <property type="protein sequence ID" value="KFD62522.1"/>
    <property type="molecule type" value="Genomic_DNA"/>
</dbReference>
<gene>
    <name evidence="1" type="ORF">M514_25258</name>
</gene>
<protein>
    <submittedName>
        <fullName evidence="1">Uncharacterized protein</fullName>
    </submittedName>
</protein>